<dbReference type="InterPro" id="IPR007278">
    <property type="entry name" value="DUF397"/>
</dbReference>
<evidence type="ECO:0000313" key="2">
    <source>
        <dbReference type="EMBL" id="PSJ29911.1"/>
    </source>
</evidence>
<protein>
    <submittedName>
        <fullName evidence="2">DUF397 domain-containing protein</fullName>
    </submittedName>
</protein>
<dbReference type="AlphaFoldDB" id="A0A9X7JUE6"/>
<evidence type="ECO:0000313" key="3">
    <source>
        <dbReference type="Proteomes" id="UP000242427"/>
    </source>
</evidence>
<gene>
    <name evidence="2" type="ORF">B7P34_05245</name>
</gene>
<feature type="domain" description="DUF397" evidence="1">
    <location>
        <begin position="14"/>
        <end position="55"/>
    </location>
</feature>
<organism evidence="2 3">
    <name type="scientific">Streptosporangium nondiastaticum</name>
    <dbReference type="NCBI Taxonomy" id="35764"/>
    <lineage>
        <taxon>Bacteria</taxon>
        <taxon>Bacillati</taxon>
        <taxon>Actinomycetota</taxon>
        <taxon>Actinomycetes</taxon>
        <taxon>Streptosporangiales</taxon>
        <taxon>Streptosporangiaceae</taxon>
        <taxon>Streptosporangium</taxon>
    </lineage>
</organism>
<name>A0A9X7JUE6_9ACTN</name>
<dbReference type="Proteomes" id="UP000242427">
    <property type="component" value="Unassembled WGS sequence"/>
</dbReference>
<dbReference type="Pfam" id="PF04149">
    <property type="entry name" value="DUF397"/>
    <property type="match status" value="1"/>
</dbReference>
<dbReference type="RefSeq" id="WP_106674597.1">
    <property type="nucleotide sequence ID" value="NZ_PXWG01000006.1"/>
</dbReference>
<comment type="caution">
    <text evidence="2">The sequence shown here is derived from an EMBL/GenBank/DDBJ whole genome shotgun (WGS) entry which is preliminary data.</text>
</comment>
<keyword evidence="3" id="KW-1185">Reference proteome</keyword>
<proteinExistence type="predicted"/>
<evidence type="ECO:0000259" key="1">
    <source>
        <dbReference type="Pfam" id="PF04149"/>
    </source>
</evidence>
<reference evidence="2 3" key="1">
    <citation type="submission" date="2018-03" db="EMBL/GenBank/DDBJ databases">
        <title>Chitinolytic properties of Streptosporangium nondiastaticum TBG75A20.</title>
        <authorList>
            <person name="Gayathri V."/>
            <person name="Shiburaj S."/>
        </authorList>
    </citation>
    <scope>NUCLEOTIDE SEQUENCE [LARGE SCALE GENOMIC DNA]</scope>
    <source>
        <strain evidence="2 3">TBG75A20</strain>
    </source>
</reference>
<dbReference type="EMBL" id="PXWG01000006">
    <property type="protein sequence ID" value="PSJ29911.1"/>
    <property type="molecule type" value="Genomic_DNA"/>
</dbReference>
<accession>A0A9X7JUE6</accession>
<dbReference type="OrthoDB" id="4299240at2"/>
<sequence>MPELDWIPVTEGDETEYLEIAFAENGDVHLRTNTEPGTVVVTTAAKWDAFVLGVRAGEFDHFVEDVPEA</sequence>